<dbReference type="GO" id="GO:0003677">
    <property type="term" value="F:DNA binding"/>
    <property type="evidence" value="ECO:0007669"/>
    <property type="project" value="UniProtKB-KW"/>
</dbReference>
<evidence type="ECO:0000259" key="5">
    <source>
        <dbReference type="PROSITE" id="PS51078"/>
    </source>
</evidence>
<dbReference type="InterPro" id="IPR029016">
    <property type="entry name" value="GAF-like_dom_sf"/>
</dbReference>
<keyword evidence="2" id="KW-0238">DNA-binding</keyword>
<evidence type="ECO:0000256" key="3">
    <source>
        <dbReference type="ARBA" id="ARBA00023163"/>
    </source>
</evidence>
<feature type="domain" description="IclR-ED" evidence="5">
    <location>
        <begin position="73"/>
        <end position="255"/>
    </location>
</feature>
<dbReference type="PANTHER" id="PTHR30136">
    <property type="entry name" value="HELIX-TURN-HELIX TRANSCRIPTIONAL REGULATOR, ICLR FAMILY"/>
    <property type="match status" value="1"/>
</dbReference>
<evidence type="ECO:0000256" key="2">
    <source>
        <dbReference type="ARBA" id="ARBA00023125"/>
    </source>
</evidence>
<protein>
    <submittedName>
        <fullName evidence="6">IclR family transcriptional regulator</fullName>
    </submittedName>
</protein>
<dbReference type="Pfam" id="PF09339">
    <property type="entry name" value="HTH_IclR"/>
    <property type="match status" value="1"/>
</dbReference>
<dbReference type="SUPFAM" id="SSF55781">
    <property type="entry name" value="GAF domain-like"/>
    <property type="match status" value="1"/>
</dbReference>
<evidence type="ECO:0000313" key="7">
    <source>
        <dbReference type="Proteomes" id="UP000643405"/>
    </source>
</evidence>
<dbReference type="PROSITE" id="PS51078">
    <property type="entry name" value="ICLR_ED"/>
    <property type="match status" value="1"/>
</dbReference>
<name>A0A8J6PW23_9HYPH</name>
<dbReference type="PROSITE" id="PS51077">
    <property type="entry name" value="HTH_ICLR"/>
    <property type="match status" value="1"/>
</dbReference>
<dbReference type="Gene3D" id="3.30.450.40">
    <property type="match status" value="1"/>
</dbReference>
<dbReference type="GO" id="GO:0003700">
    <property type="term" value="F:DNA-binding transcription factor activity"/>
    <property type="evidence" value="ECO:0007669"/>
    <property type="project" value="TreeGrafter"/>
</dbReference>
<dbReference type="InterPro" id="IPR050707">
    <property type="entry name" value="HTH_MetabolicPath_Reg"/>
</dbReference>
<gene>
    <name evidence="6" type="ORF">ICI42_10520</name>
</gene>
<evidence type="ECO:0000313" key="6">
    <source>
        <dbReference type="EMBL" id="MBD0415088.1"/>
    </source>
</evidence>
<dbReference type="Pfam" id="PF01614">
    <property type="entry name" value="IclR_C"/>
    <property type="match status" value="1"/>
</dbReference>
<dbReference type="EMBL" id="JACVVX010000003">
    <property type="protein sequence ID" value="MBD0415088.1"/>
    <property type="molecule type" value="Genomic_DNA"/>
</dbReference>
<dbReference type="InterPro" id="IPR005471">
    <property type="entry name" value="Tscrpt_reg_IclR_N"/>
</dbReference>
<accession>A0A8J6PW23</accession>
<sequence>MDDKSKGTSIQAVEFALNILEYIAQHQASVGISELSRVFGTTKSRIHRHIQTLVSAGYLVRNEDTERYNVSARLMALGQAVSESFELASAARHTARELRDSLGHAVAISQPEREGMRILLLMPSRSNIEIAVKPGSILQYHSSAQGKVTLAFGDQMLLPQLTSAGLEMSTPYTITDPEQMRDEIEITRKRRWAVAPNEAMVGLNALAAPIFDALGGYVGAIALTDSVQFIASTPSNEQVRQLLSAAEKISANLGYRAQQSRSAAV</sequence>
<dbReference type="PANTHER" id="PTHR30136:SF35">
    <property type="entry name" value="HTH-TYPE TRANSCRIPTIONAL REGULATOR RV1719"/>
    <property type="match status" value="1"/>
</dbReference>
<dbReference type="InterPro" id="IPR036390">
    <property type="entry name" value="WH_DNA-bd_sf"/>
</dbReference>
<feature type="domain" description="HTH iclR-type" evidence="4">
    <location>
        <begin position="10"/>
        <end position="72"/>
    </location>
</feature>
<evidence type="ECO:0000259" key="4">
    <source>
        <dbReference type="PROSITE" id="PS51077"/>
    </source>
</evidence>
<dbReference type="AlphaFoldDB" id="A0A8J6PW23"/>
<dbReference type="Gene3D" id="1.10.10.10">
    <property type="entry name" value="Winged helix-like DNA-binding domain superfamily/Winged helix DNA-binding domain"/>
    <property type="match status" value="1"/>
</dbReference>
<keyword evidence="3" id="KW-0804">Transcription</keyword>
<dbReference type="GO" id="GO:0045892">
    <property type="term" value="P:negative regulation of DNA-templated transcription"/>
    <property type="evidence" value="ECO:0007669"/>
    <property type="project" value="TreeGrafter"/>
</dbReference>
<reference evidence="6" key="1">
    <citation type="submission" date="2020-09" db="EMBL/GenBank/DDBJ databases">
        <title>Genome seq and assembly of Tianweitania sp.</title>
        <authorList>
            <person name="Chhetri G."/>
        </authorList>
    </citation>
    <scope>NUCLEOTIDE SEQUENCE</scope>
    <source>
        <strain evidence="6">Rool2</strain>
    </source>
</reference>
<dbReference type="Proteomes" id="UP000643405">
    <property type="component" value="Unassembled WGS sequence"/>
</dbReference>
<proteinExistence type="predicted"/>
<dbReference type="InterPro" id="IPR014757">
    <property type="entry name" value="Tscrpt_reg_IclR_C"/>
</dbReference>
<keyword evidence="7" id="KW-1185">Reference proteome</keyword>
<dbReference type="InterPro" id="IPR011991">
    <property type="entry name" value="ArsR-like_HTH"/>
</dbReference>
<dbReference type="RefSeq" id="WP_188164537.1">
    <property type="nucleotide sequence ID" value="NZ_JACVVX010000003.1"/>
</dbReference>
<keyword evidence="1" id="KW-0805">Transcription regulation</keyword>
<dbReference type="SUPFAM" id="SSF46785">
    <property type="entry name" value="Winged helix' DNA-binding domain"/>
    <property type="match status" value="1"/>
</dbReference>
<dbReference type="SMART" id="SM00346">
    <property type="entry name" value="HTH_ICLR"/>
    <property type="match status" value="1"/>
</dbReference>
<evidence type="ECO:0000256" key="1">
    <source>
        <dbReference type="ARBA" id="ARBA00023015"/>
    </source>
</evidence>
<dbReference type="CDD" id="cd00090">
    <property type="entry name" value="HTH_ARSR"/>
    <property type="match status" value="1"/>
</dbReference>
<organism evidence="6 7">
    <name type="scientific">Oryzicola mucosus</name>
    <dbReference type="NCBI Taxonomy" id="2767425"/>
    <lineage>
        <taxon>Bacteria</taxon>
        <taxon>Pseudomonadati</taxon>
        <taxon>Pseudomonadota</taxon>
        <taxon>Alphaproteobacteria</taxon>
        <taxon>Hyphomicrobiales</taxon>
        <taxon>Phyllobacteriaceae</taxon>
        <taxon>Oryzicola</taxon>
    </lineage>
</organism>
<dbReference type="InterPro" id="IPR036388">
    <property type="entry name" value="WH-like_DNA-bd_sf"/>
</dbReference>
<comment type="caution">
    <text evidence="6">The sequence shown here is derived from an EMBL/GenBank/DDBJ whole genome shotgun (WGS) entry which is preliminary data.</text>
</comment>